<comment type="caution">
    <text evidence="4">The sequence shown here is derived from an EMBL/GenBank/DDBJ whole genome shotgun (WGS) entry which is preliminary data.</text>
</comment>
<keyword evidence="2" id="KW-0732">Signal</keyword>
<feature type="compositionally biased region" description="Basic residues" evidence="1">
    <location>
        <begin position="1651"/>
        <end position="1671"/>
    </location>
</feature>
<feature type="signal peptide" evidence="2">
    <location>
        <begin position="1"/>
        <end position="25"/>
    </location>
</feature>
<feature type="chain" id="PRO_5017298662" description="DUF11 domain-containing protein" evidence="2">
    <location>
        <begin position="26"/>
        <end position="1691"/>
    </location>
</feature>
<evidence type="ECO:0000313" key="4">
    <source>
        <dbReference type="EMBL" id="RIA55810.1"/>
    </source>
</evidence>
<reference evidence="4 5" key="1">
    <citation type="submission" date="2018-08" db="EMBL/GenBank/DDBJ databases">
        <title>Genomic Encyclopedia of Archaeal and Bacterial Type Strains, Phase II (KMG-II): from individual species to whole genera.</title>
        <authorList>
            <person name="Goeker M."/>
        </authorList>
    </citation>
    <scope>NUCLEOTIDE SEQUENCE [LARGE SCALE GENOMIC DNA]</scope>
    <source>
        <strain evidence="4 5">DSM 5002</strain>
    </source>
</reference>
<dbReference type="InterPro" id="IPR001434">
    <property type="entry name" value="OmcB-like_DUF11"/>
</dbReference>
<dbReference type="InterPro" id="IPR013783">
    <property type="entry name" value="Ig-like_fold"/>
</dbReference>
<dbReference type="Gene3D" id="2.60.40.10">
    <property type="entry name" value="Immunoglobulins"/>
    <property type="match status" value="1"/>
</dbReference>
<protein>
    <recommendedName>
        <fullName evidence="3">DUF11 domain-containing protein</fullName>
    </recommendedName>
</protein>
<dbReference type="RefSeq" id="WP_119060662.1">
    <property type="nucleotide sequence ID" value="NZ_QXDF01000001.1"/>
</dbReference>
<dbReference type="PANTHER" id="PTHR34819">
    <property type="entry name" value="LARGE CYSTEINE-RICH PERIPLASMIC PROTEIN OMCB"/>
    <property type="match status" value="1"/>
</dbReference>
<keyword evidence="5" id="KW-1185">Reference proteome</keyword>
<organism evidence="4 5">
    <name type="scientific">Dichotomicrobium thermohalophilum</name>
    <dbReference type="NCBI Taxonomy" id="933063"/>
    <lineage>
        <taxon>Bacteria</taxon>
        <taxon>Pseudomonadati</taxon>
        <taxon>Pseudomonadota</taxon>
        <taxon>Alphaproteobacteria</taxon>
        <taxon>Hyphomicrobiales</taxon>
        <taxon>Hyphomicrobiaceae</taxon>
        <taxon>Dichotomicrobium</taxon>
    </lineage>
</organism>
<dbReference type="Pfam" id="PF01345">
    <property type="entry name" value="DUF11"/>
    <property type="match status" value="1"/>
</dbReference>
<sequence>MPSRALQTVLTSLICLFLFGTMAHAQGPEVSEGTAIVTQFSGVTTETAETGEPRRVLDVRGSVVKLLDVSELGGPAQGQSLAVDEVPLGVTAGEIGQVFGIAYDDADPANLYLTATSAFGLHRTADGTDWMPGMWGRDAGPGTVWKLNADEGYAPEVFAQITADGRENTGAALGNIAFDPWNHQFYVSDLETGYIHRLDMAGEIIGRYDHGVNARRNFVDARTGRSDALAPVAFDPESAARVEGCPLGDFSKTPACWNVADFRRRVWGVGVHQDPETGEVRLYYSVWSSQPLGSEDFEAASAEETLNTIWSVAISADGGFDLDDIRREFALPAFFAQERDVDAFGVSHPVSDIAFSRARDASIMLLAERGGLRNLGLDARAAFTHPHGARVLRYAQDEDGVWQPAGRYDVGYYDRARLGPPHIRANAAGGVDFGFGYTEDGDIDTDRPEAMVWMTGDALCTPEAPCRDPETGQRTERTQVDGLQATPVEALDAVAPEAASEPYPTIGPAYPPEGPDQSYMIEPQTPVLPILITGERDDTSRIGDVAFYRPYPGAVAVAEAEPPLVDWGIPEGVVEEPWWPEPLPVPDDVPPVDLSVQKAIPAPCVPGGKCPFVIIVTNTGDQPYTDPIMISDVLANGWTLAAWGPAGSAWECQQDGSAVSCMHPDPDLSPGESGAVTIELVVPPAQVSGQWDNCAVLEFPMGAEDDDPTNDEGCAPIAFGPAEAKEPVDGRDLAMRKMAGNPTCTPGVPCSFTVEIANRGSVEYSGPFRISETMPEGWRFGGLDTGWWCLTTAGGGPLVSCWRDITLKPGEVESLNVTLIPRQTGAHEGRARNCVAIDWTQIEQDHDATNDSACAEVELTPAPAPEPPPGAPPVAPTGEGMVIGPESVGYDLRITKDPPHSAQAAAPGAAPLYVCAPLKPCPFVVTITNQGVKPYQGPFSFTDTSKGGWSYGGISEGWSCDEQAGGGFACSGQIDLAPGESETLSVQLEPMAGVPVDPVAGENCVEIDWAAIDEARGKTGPPEADERSDNDRDCTPVVLDVAAPSPPPGADAEGVPPIPEPDINVRKRAATDSCEPGKPCWFIIVIEGTTDIPFEGAFSVTDIPKAKHWTFAGGGRLGLWSCDSDKDGNTTCTYDIAKNPNLPAEGLTKDDRVGFDIAFDVPPSQPLGTVQNCVLVSFPPPATGEMSKSTKVVCADVLIANQPKLTIAKHFDSSTCSAGGACNFIVTVKNEGKGPYDGLLTLWDRPGGAGVGDDALEVESVTAPGWECRTHQQEPSWTEHGRFLCYGRDIEPGETVIFTAKASLDATAKTGEIENCGELHLTKSDPGKLSQSDRAWLVRRFLTSQGYQTTPEADDRLSDQEKKALADYKTKNPVFSDTSGEITDEFLGLLTPSADDASGKDVLEACDSVEVMPNLTVKKEGPSSELLLSAEGFGCRFEHRCGYDIIVSPGGDQPYQGPITLREELPKGWVLDDYFPKSATTWTCTGSNPVECKYPNISLAKGQSATLNLTIKPTTSWYTANKNVRHPWVRNCSYLLVDGKKIEREPYRSCYRMRLSFQDLNEWDYDPTGTGSCTPPNCSFYQFTATAREEAYRGPIRIEVDTPPGSDFPEAEIVDAPDTCAPSQWTCSRTGGEFGDKHICGIEDPTVSRTLPRRSQSRTVRFSRMRPRRSRPIASSSAPPSHRPGRGQKGK</sequence>
<feature type="domain" description="DUF11" evidence="3">
    <location>
        <begin position="732"/>
        <end position="857"/>
    </location>
</feature>
<proteinExistence type="predicted"/>
<dbReference type="OrthoDB" id="8433035at2"/>
<accession>A0A397Q2S2</accession>
<evidence type="ECO:0000259" key="3">
    <source>
        <dbReference type="Pfam" id="PF01345"/>
    </source>
</evidence>
<evidence type="ECO:0000313" key="5">
    <source>
        <dbReference type="Proteomes" id="UP000266273"/>
    </source>
</evidence>
<dbReference type="InterPro" id="IPR051172">
    <property type="entry name" value="Chlamydia_OmcB"/>
</dbReference>
<dbReference type="EMBL" id="QXDF01000001">
    <property type="protein sequence ID" value="RIA55810.1"/>
    <property type="molecule type" value="Genomic_DNA"/>
</dbReference>
<dbReference type="Proteomes" id="UP000266273">
    <property type="component" value="Unassembled WGS sequence"/>
</dbReference>
<dbReference type="SUPFAM" id="SSF63829">
    <property type="entry name" value="Calcium-dependent phosphotriesterase"/>
    <property type="match status" value="1"/>
</dbReference>
<feature type="region of interest" description="Disordered" evidence="1">
    <location>
        <begin position="1651"/>
        <end position="1691"/>
    </location>
</feature>
<evidence type="ECO:0000256" key="2">
    <source>
        <dbReference type="SAM" id="SignalP"/>
    </source>
</evidence>
<name>A0A397Q2S2_9HYPH</name>
<gene>
    <name evidence="4" type="ORF">BXY53_0892</name>
</gene>
<evidence type="ECO:0000256" key="1">
    <source>
        <dbReference type="SAM" id="MobiDB-lite"/>
    </source>
</evidence>